<organism evidence="2 3">
    <name type="scientific">Megasphaera massiliensis</name>
    <dbReference type="NCBI Taxonomy" id="1232428"/>
    <lineage>
        <taxon>Bacteria</taxon>
        <taxon>Bacillati</taxon>
        <taxon>Bacillota</taxon>
        <taxon>Negativicutes</taxon>
        <taxon>Veillonellales</taxon>
        <taxon>Veillonellaceae</taxon>
        <taxon>Megasphaera</taxon>
    </lineage>
</organism>
<feature type="transmembrane region" description="Helical" evidence="1">
    <location>
        <begin position="243"/>
        <end position="271"/>
    </location>
</feature>
<feature type="transmembrane region" description="Helical" evidence="1">
    <location>
        <begin position="221"/>
        <end position="237"/>
    </location>
</feature>
<dbReference type="Pfam" id="PF09991">
    <property type="entry name" value="DUF2232"/>
    <property type="match status" value="1"/>
</dbReference>
<gene>
    <name evidence="2" type="ORF">NE675_07050</name>
</gene>
<keyword evidence="1" id="KW-0472">Membrane</keyword>
<evidence type="ECO:0000313" key="3">
    <source>
        <dbReference type="Proteomes" id="UP001206692"/>
    </source>
</evidence>
<dbReference type="InterPro" id="IPR018710">
    <property type="entry name" value="DUF2232"/>
</dbReference>
<feature type="transmembrane region" description="Helical" evidence="1">
    <location>
        <begin position="179"/>
        <end position="200"/>
    </location>
</feature>
<name>A0ABT1SST1_9FIRM</name>
<reference evidence="2 3" key="1">
    <citation type="submission" date="2022-06" db="EMBL/GenBank/DDBJ databases">
        <title>Isolation of gut microbiota from human fecal samples.</title>
        <authorList>
            <person name="Pamer E.G."/>
            <person name="Barat B."/>
            <person name="Waligurski E."/>
            <person name="Medina S."/>
            <person name="Paddock L."/>
            <person name="Mostad J."/>
        </authorList>
    </citation>
    <scope>NUCLEOTIDE SEQUENCE [LARGE SCALE GENOMIC DNA]</scope>
    <source>
        <strain evidence="2 3">DFI.1.1</strain>
    </source>
</reference>
<dbReference type="Proteomes" id="UP001206692">
    <property type="component" value="Unassembled WGS sequence"/>
</dbReference>
<feature type="transmembrane region" description="Helical" evidence="1">
    <location>
        <begin position="283"/>
        <end position="305"/>
    </location>
</feature>
<evidence type="ECO:0000313" key="2">
    <source>
        <dbReference type="EMBL" id="MCQ5342782.1"/>
    </source>
</evidence>
<feature type="transmembrane region" description="Helical" evidence="1">
    <location>
        <begin position="15"/>
        <end position="40"/>
    </location>
</feature>
<keyword evidence="3" id="KW-1185">Reference proteome</keyword>
<evidence type="ECO:0000256" key="1">
    <source>
        <dbReference type="SAM" id="Phobius"/>
    </source>
</evidence>
<dbReference type="EMBL" id="JANGEW010000012">
    <property type="protein sequence ID" value="MCQ5342782.1"/>
    <property type="molecule type" value="Genomic_DNA"/>
</dbReference>
<feature type="transmembrane region" description="Helical" evidence="1">
    <location>
        <begin position="103"/>
        <end position="126"/>
    </location>
</feature>
<keyword evidence="1" id="KW-0812">Transmembrane</keyword>
<feature type="transmembrane region" description="Helical" evidence="1">
    <location>
        <begin position="77"/>
        <end position="96"/>
    </location>
</feature>
<comment type="caution">
    <text evidence="2">The sequence shown here is derived from an EMBL/GenBank/DDBJ whole genome shotgun (WGS) entry which is preliminary data.</text>
</comment>
<sequence>MEQKRVTPLTTAGCFAAIMLVFALLSTYVPVFSFFGYFIMPVPMTIIFMKYGLRYAVLLGVTVGVLMGVFIDPITALYQLIIFGSVGVALGVGFRYQWSATRLLGMVAAVLAGAFALTCLLAYVALDINIFTQLNDFFTQLMDTMAAQYKSQGMSDVQMTEAMAQLAQVRELLPSLLPMFFALGMMIMAYIHIAFSQVILRRLGFSVQSFLPIRYWEMPRCMIYLYILALVMKYWGVTREIDWLNIIGMNLSQLAYFFLCVQGIALILYLISRRFHLGNGLQALILILFFVMPVFSYAAFVAGIFDMLANYRKKDYIR</sequence>
<accession>A0ABT1SST1</accession>
<feature type="transmembrane region" description="Helical" evidence="1">
    <location>
        <begin position="52"/>
        <end position="71"/>
    </location>
</feature>
<dbReference type="RefSeq" id="WP_227163206.1">
    <property type="nucleotide sequence ID" value="NZ_JAJCIO010000017.1"/>
</dbReference>
<proteinExistence type="predicted"/>
<dbReference type="PANTHER" id="PTHR41324:SF1">
    <property type="entry name" value="DUF2232 DOMAIN-CONTAINING PROTEIN"/>
    <property type="match status" value="1"/>
</dbReference>
<keyword evidence="1" id="KW-1133">Transmembrane helix</keyword>
<dbReference type="PANTHER" id="PTHR41324">
    <property type="entry name" value="MEMBRANE PROTEIN-RELATED"/>
    <property type="match status" value="1"/>
</dbReference>
<protein>
    <submittedName>
        <fullName evidence="2">YybS family protein</fullName>
    </submittedName>
</protein>